<dbReference type="EC" id="3.1.-.-" evidence="10"/>
<evidence type="ECO:0000256" key="9">
    <source>
        <dbReference type="ARBA" id="ARBA00038592"/>
    </source>
</evidence>
<evidence type="ECO:0000313" key="11">
    <source>
        <dbReference type="EMBL" id="SQB98782.1"/>
    </source>
</evidence>
<comment type="subunit">
    <text evidence="9 10">Homodimer, forms a heterotetramer with a Cas2 homodimer.</text>
</comment>
<dbReference type="GO" id="GO:0004520">
    <property type="term" value="F:DNA endonuclease activity"/>
    <property type="evidence" value="ECO:0007669"/>
    <property type="project" value="InterPro"/>
</dbReference>
<sequence length="298" mass="33866">MSFDEAFRSVLVSSEAKLSLQANHLVLKQTNKEAKLFLKDIHFVILESPQILITSALLSAFAKHNIVLLTCDESHHINGIMHSYLGHFQHAKIAKEQMMVSTHKKAIVWQKIVKNKITNQARILKLHHKSKESDELLSFAKNVSLGDSRNLEAVAAAIYFKALFGKEFHRDEINFINSALNYGYAILRACIVRNVCISGLITWLGIKHDNMYNSFNLCDDLIEVFRPWVDLCVLKLNTLDKEATLRPNDKRELINILQQAALIDGQKHPLSRAIGRYIQSFRSALLGDQTLMVVSFET</sequence>
<evidence type="ECO:0000256" key="7">
    <source>
        <dbReference type="ARBA" id="ARBA00023125"/>
    </source>
</evidence>
<proteinExistence type="inferred from homology"/>
<dbReference type="GO" id="GO:0051607">
    <property type="term" value="P:defense response to virus"/>
    <property type="evidence" value="ECO:0007669"/>
    <property type="project" value="UniProtKB-UniRule"/>
</dbReference>
<comment type="similarity">
    <text evidence="10">Belongs to the CRISPR-associated endonuclease Cas1 family.</text>
</comment>
<dbReference type="InterPro" id="IPR050646">
    <property type="entry name" value="Cas1"/>
</dbReference>
<reference evidence="11 12" key="1">
    <citation type="submission" date="2018-06" db="EMBL/GenBank/DDBJ databases">
        <authorList>
            <consortium name="Pathogen Informatics"/>
            <person name="Doyle S."/>
        </authorList>
    </citation>
    <scope>NUCLEOTIDE SEQUENCE [LARGE SCALE GENOMIC DNA]</scope>
    <source>
        <strain evidence="11 12">NCTC13102</strain>
    </source>
</reference>
<evidence type="ECO:0000256" key="6">
    <source>
        <dbReference type="ARBA" id="ARBA00023118"/>
    </source>
</evidence>
<evidence type="ECO:0000256" key="10">
    <source>
        <dbReference type="HAMAP-Rule" id="MF_01470"/>
    </source>
</evidence>
<feature type="binding site" evidence="10">
    <location>
        <position position="152"/>
    </location>
    <ligand>
        <name>Mn(2+)</name>
        <dbReference type="ChEBI" id="CHEBI:29035"/>
    </ligand>
</feature>
<evidence type="ECO:0000256" key="4">
    <source>
        <dbReference type="ARBA" id="ARBA00022801"/>
    </source>
</evidence>
<dbReference type="PANTHER" id="PTHR34353">
    <property type="entry name" value="CRISPR-ASSOCIATED ENDONUCLEASE CAS1 1"/>
    <property type="match status" value="1"/>
</dbReference>
<keyword evidence="4 10" id="KW-0378">Hydrolase</keyword>
<evidence type="ECO:0000256" key="3">
    <source>
        <dbReference type="ARBA" id="ARBA00022759"/>
    </source>
</evidence>
<comment type="function">
    <text evidence="10">CRISPR (clustered regularly interspaced short palindromic repeat), is an adaptive immune system that provides protection against mobile genetic elements (viruses, transposable elements and conjugative plasmids). CRISPR clusters contain spacers, sequences complementary to antecedent mobile elements, and target invading nucleic acids. CRISPR clusters are transcribed and processed into CRISPR RNA (crRNA). Acts as a dsDNA endonuclease. Involved in the integration of spacer DNA into the CRISPR cassette.</text>
</comment>
<dbReference type="NCBIfam" id="TIGR00287">
    <property type="entry name" value="cas1"/>
    <property type="match status" value="1"/>
</dbReference>
<dbReference type="AlphaFoldDB" id="A0A2X3B4Q3"/>
<dbReference type="Pfam" id="PF01867">
    <property type="entry name" value="Cas_Cas1"/>
    <property type="match status" value="1"/>
</dbReference>
<keyword evidence="2 10" id="KW-0479">Metal-binding</keyword>
<dbReference type="CDD" id="cd09720">
    <property type="entry name" value="Cas1_II"/>
    <property type="match status" value="1"/>
</dbReference>
<evidence type="ECO:0000313" key="12">
    <source>
        <dbReference type="Proteomes" id="UP000250166"/>
    </source>
</evidence>
<dbReference type="InterPro" id="IPR002729">
    <property type="entry name" value="CRISPR-assoc_Cas1"/>
</dbReference>
<keyword evidence="6 10" id="KW-0051">Antiviral defense</keyword>
<dbReference type="GO" id="GO:0016787">
    <property type="term" value="F:hydrolase activity"/>
    <property type="evidence" value="ECO:0007669"/>
    <property type="project" value="UniProtKB-KW"/>
</dbReference>
<dbReference type="HAMAP" id="MF_01470">
    <property type="entry name" value="Cas1"/>
    <property type="match status" value="1"/>
</dbReference>
<dbReference type="Proteomes" id="UP000250166">
    <property type="component" value="Unassembled WGS sequence"/>
</dbReference>
<keyword evidence="5 10" id="KW-0460">Magnesium</keyword>
<keyword evidence="7 10" id="KW-0238">DNA-binding</keyword>
<dbReference type="PANTHER" id="PTHR34353:SF2">
    <property type="entry name" value="CRISPR-ASSOCIATED ENDONUCLEASE CAS1 1"/>
    <property type="match status" value="1"/>
</dbReference>
<dbReference type="EMBL" id="UAWL01000006">
    <property type="protein sequence ID" value="SQB98782.1"/>
    <property type="molecule type" value="Genomic_DNA"/>
</dbReference>
<dbReference type="RefSeq" id="WP_023947174.1">
    <property type="nucleotide sequence ID" value="NZ_JAERIV010000033.1"/>
</dbReference>
<dbReference type="Gene3D" id="1.20.120.920">
    <property type="entry name" value="CRISPR-associated endonuclease Cas1, C-terminal domain"/>
    <property type="match status" value="1"/>
</dbReference>
<dbReference type="InterPro" id="IPR019855">
    <property type="entry name" value="CRISPR-assoc_Cas1_NMENI"/>
</dbReference>
<dbReference type="GO" id="GO:0046872">
    <property type="term" value="F:metal ion binding"/>
    <property type="evidence" value="ECO:0007669"/>
    <property type="project" value="UniProtKB-UniRule"/>
</dbReference>
<evidence type="ECO:0000256" key="2">
    <source>
        <dbReference type="ARBA" id="ARBA00022723"/>
    </source>
</evidence>
<protein>
    <recommendedName>
        <fullName evidence="10">CRISPR-associated endonuclease Cas1</fullName>
        <ecNumber evidence="10">3.1.-.-</ecNumber>
    </recommendedName>
</protein>
<keyword evidence="3 10" id="KW-0255">Endonuclease</keyword>
<keyword evidence="1 10" id="KW-0540">Nuclease</keyword>
<feature type="binding site" evidence="10">
    <location>
        <position position="223"/>
    </location>
    <ligand>
        <name>Mn(2+)</name>
        <dbReference type="ChEBI" id="CHEBI:29035"/>
    </ligand>
</feature>
<dbReference type="GO" id="GO:0003677">
    <property type="term" value="F:DNA binding"/>
    <property type="evidence" value="ECO:0007669"/>
    <property type="project" value="UniProtKB-KW"/>
</dbReference>
<dbReference type="NCBIfam" id="TIGR03639">
    <property type="entry name" value="cas1_NMENI"/>
    <property type="match status" value="1"/>
</dbReference>
<evidence type="ECO:0000256" key="5">
    <source>
        <dbReference type="ARBA" id="ARBA00022842"/>
    </source>
</evidence>
<accession>A0A2X3B4Q3</accession>
<dbReference type="GO" id="GO:0043571">
    <property type="term" value="P:maintenance of CRISPR repeat elements"/>
    <property type="evidence" value="ECO:0007669"/>
    <property type="project" value="UniProtKB-UniRule"/>
</dbReference>
<feature type="binding site" evidence="10">
    <location>
        <position position="208"/>
    </location>
    <ligand>
        <name>Mn(2+)</name>
        <dbReference type="ChEBI" id="CHEBI:29035"/>
    </ligand>
</feature>
<dbReference type="InterPro" id="IPR042206">
    <property type="entry name" value="CRISPR-assoc_Cas1_C"/>
</dbReference>
<comment type="cofactor">
    <cofactor evidence="10">
        <name>Mg(2+)</name>
        <dbReference type="ChEBI" id="CHEBI:18420"/>
    </cofactor>
    <cofactor evidence="10">
        <name>Mn(2+)</name>
        <dbReference type="ChEBI" id="CHEBI:29035"/>
    </cofactor>
</comment>
<gene>
    <name evidence="10 11" type="primary">cas1</name>
    <name evidence="11" type="ORF">NCTC13102_01249</name>
</gene>
<name>A0A2X3B4Q3_9HELI</name>
<evidence type="ECO:0000256" key="1">
    <source>
        <dbReference type="ARBA" id="ARBA00022722"/>
    </source>
</evidence>
<evidence type="ECO:0000256" key="8">
    <source>
        <dbReference type="ARBA" id="ARBA00023211"/>
    </source>
</evidence>
<organism evidence="11 12">
    <name type="scientific">Helicobacter fennelliae</name>
    <dbReference type="NCBI Taxonomy" id="215"/>
    <lineage>
        <taxon>Bacteria</taxon>
        <taxon>Pseudomonadati</taxon>
        <taxon>Campylobacterota</taxon>
        <taxon>Epsilonproteobacteria</taxon>
        <taxon>Campylobacterales</taxon>
        <taxon>Helicobacteraceae</taxon>
        <taxon>Helicobacter</taxon>
    </lineage>
</organism>
<keyword evidence="8 10" id="KW-0464">Manganese</keyword>